<feature type="binding site" evidence="9">
    <location>
        <begin position="290"/>
        <end position="291"/>
    </location>
    <ligand>
        <name>L-histidine</name>
        <dbReference type="ChEBI" id="CHEBI:57595"/>
    </ligand>
</feature>
<proteinExistence type="inferred from homology"/>
<comment type="miscellaneous">
    <text evidence="8">This function is generally fulfilled by the C-terminal part of HisG, which is missing in some bacteria such as this one.</text>
</comment>
<dbReference type="Proteomes" id="UP000652720">
    <property type="component" value="Unassembled WGS sequence"/>
</dbReference>
<keyword evidence="14" id="KW-1185">Reference proteome</keyword>
<protein>
    <recommendedName>
        <fullName evidence="5 8">ATP phosphoribosyltransferase regulatory subunit</fullName>
    </recommendedName>
</protein>
<feature type="binding site" evidence="9">
    <location>
        <position position="130"/>
    </location>
    <ligand>
        <name>L-histidine</name>
        <dbReference type="ChEBI" id="CHEBI:57595"/>
    </ligand>
</feature>
<sequence>MRRVSAPDLPSCSPVSPDETLSPGSPRATALPAGVRDVLPAEWKRREHLRQHLSSLLRSWGYEGVDLPALELADPAHPQGDHAFKLIDSGGQVLALRSEYTTALGRLVGTHFPSGPFPLRLHYGGRLWLRTQTSELGRLREFNQVGAELIGVTGVQADTELLALAHAALGQAGVQAQLEVGFPGFVDAVLTDAGLTEPVRAALHDAIDRKSGADLDLLARRHGVPADVTRTLHSLTELYGGPEVLAAAQALARGVRAEQAVAHLGAVHAAARGAEVDLLFDLGVSRRYGYYTGLTFRAYVEGINQPVLGGGRYALPGGLPGAGFAIGLERLAAVLPAGVPSEPETVLALDFAGAAAARAAGLRAELAWTDDGAELRHFAQARGLRRWVQGADLRDVTPHALTSGAEARA</sequence>
<dbReference type="GO" id="GO:0016757">
    <property type="term" value="F:glycosyltransferase activity"/>
    <property type="evidence" value="ECO:0007669"/>
    <property type="project" value="UniProtKB-KW"/>
</dbReference>
<name>A0AAV4K4T4_9DEIO</name>
<feature type="binding site" evidence="9">
    <location>
        <position position="144"/>
    </location>
    <ligand>
        <name>L-histidine</name>
        <dbReference type="ChEBI" id="CHEBI:57595"/>
    </ligand>
</feature>
<keyword evidence="8" id="KW-0028">Amino-acid biosynthesis</keyword>
<dbReference type="InterPro" id="IPR045864">
    <property type="entry name" value="aa-tRNA-synth_II/BPL/LPL"/>
</dbReference>
<reference evidence="14" key="3">
    <citation type="journal article" date="2019" name="Int. J. Syst. Evol. Microbiol.">
        <title>The Global Catalogue of Microorganisms (GCM) 10K type strain sequencing project: providing services to taxonomists for standard genome sequencing and annotation.</title>
        <authorList>
            <consortium name="The Broad Institute Genomics Platform"/>
            <consortium name="The Broad Institute Genome Sequencing Center for Infectious Disease"/>
            <person name="Wu L."/>
            <person name="Ma J."/>
        </authorList>
    </citation>
    <scope>NUCLEOTIDE SEQUENCE [LARGE SCALE GENOMIC DNA]</scope>
    <source>
        <strain evidence="14">CGMCC 1.8884</strain>
    </source>
</reference>
<feature type="binding site" evidence="9">
    <location>
        <begin position="99"/>
        <end position="101"/>
    </location>
    <ligand>
        <name>L-histidine</name>
        <dbReference type="ChEBI" id="CHEBI:57595"/>
    </ligand>
</feature>
<dbReference type="InterPro" id="IPR004517">
    <property type="entry name" value="HisZ"/>
</dbReference>
<dbReference type="RefSeq" id="WP_017871589.1">
    <property type="nucleotide sequence ID" value="NZ_BMLZ01000019.1"/>
</dbReference>
<keyword evidence="6 8" id="KW-0963">Cytoplasm</keyword>
<feature type="binding site" evidence="9">
    <location>
        <position position="148"/>
    </location>
    <ligand>
        <name>L-histidine</name>
        <dbReference type="ChEBI" id="CHEBI:57595"/>
    </ligand>
</feature>
<dbReference type="EMBL" id="BMLZ01000019">
    <property type="protein sequence ID" value="GGP30039.1"/>
    <property type="molecule type" value="Genomic_DNA"/>
</dbReference>
<dbReference type="GeneID" id="59164674"/>
<dbReference type="NCBIfam" id="TIGR00443">
    <property type="entry name" value="hisZ_biosyn_reg"/>
    <property type="match status" value="1"/>
</dbReference>
<evidence type="ECO:0000256" key="9">
    <source>
        <dbReference type="PIRSR" id="PIRSR001549-1"/>
    </source>
</evidence>
<dbReference type="HAMAP" id="MF_00125">
    <property type="entry name" value="HisZ"/>
    <property type="match status" value="1"/>
</dbReference>
<gene>
    <name evidence="8 12" type="primary">hisZ</name>
    <name evidence="13" type="ORF">GCM10008021_16900</name>
    <name evidence="12" type="ORF">GCM10010914_19520</name>
</gene>
<evidence type="ECO:0000256" key="3">
    <source>
        <dbReference type="ARBA" id="ARBA00005539"/>
    </source>
</evidence>
<feature type="binding site" evidence="9">
    <location>
        <position position="286"/>
    </location>
    <ligand>
        <name>L-histidine</name>
        <dbReference type="ChEBI" id="CHEBI:57595"/>
    </ligand>
</feature>
<dbReference type="EMBL" id="BMMA01000018">
    <property type="protein sequence ID" value="GGI85221.1"/>
    <property type="molecule type" value="Genomic_DNA"/>
</dbReference>
<evidence type="ECO:0000256" key="1">
    <source>
        <dbReference type="ARBA" id="ARBA00004496"/>
    </source>
</evidence>
<keyword evidence="12" id="KW-0808">Transferase</keyword>
<keyword evidence="12" id="KW-0328">Glycosyltransferase</keyword>
<keyword evidence="8" id="KW-0368">Histidine biosynthesis</keyword>
<dbReference type="InterPro" id="IPR004516">
    <property type="entry name" value="HisRS/HisZ"/>
</dbReference>
<comment type="function">
    <text evidence="7 8">Required for the first step of histidine biosynthesis. May allow the feedback regulation of ATP phosphoribosyltransferase activity by histidine.</text>
</comment>
<evidence type="ECO:0000256" key="8">
    <source>
        <dbReference type="HAMAP-Rule" id="MF_00125"/>
    </source>
</evidence>
<reference evidence="12" key="2">
    <citation type="journal article" date="2014" name="Int. J. Syst. Evol. Microbiol.">
        <title>Complete genome sequence of Corynebacterium casei LMG S-19264T (=DSM 44701T), isolated from a smear-ripened cheese.</title>
        <authorList>
            <consortium name="US DOE Joint Genome Institute (JGI-PGF)"/>
            <person name="Walter F."/>
            <person name="Albersmeier A."/>
            <person name="Kalinowski J."/>
            <person name="Ruckert C."/>
        </authorList>
    </citation>
    <scope>NUCLEOTIDE SEQUENCE</scope>
    <source>
        <strain evidence="12">CGMCC 1.8885</strain>
    </source>
</reference>
<accession>A0AAV4K4T4</accession>
<evidence type="ECO:0000313" key="14">
    <source>
        <dbReference type="Proteomes" id="UP000630135"/>
    </source>
</evidence>
<comment type="similarity">
    <text evidence="3 8">Belongs to the class-II aminoacyl-tRNA synthetase family. HisZ subfamily.</text>
</comment>
<dbReference type="InterPro" id="IPR041715">
    <property type="entry name" value="HisRS-like_core"/>
</dbReference>
<dbReference type="PANTHER" id="PTHR43707">
    <property type="entry name" value="HISTIDYL-TRNA SYNTHETASE"/>
    <property type="match status" value="1"/>
</dbReference>
<feature type="domain" description="Class II Histidinyl-tRNA synthetase (HisRS)-like catalytic core" evidence="11">
    <location>
        <begin position="34"/>
        <end position="331"/>
    </location>
</feature>
<dbReference type="PIRSF" id="PIRSF001549">
    <property type="entry name" value="His-tRNA_synth"/>
    <property type="match status" value="1"/>
</dbReference>
<comment type="subcellular location">
    <subcellularLocation>
        <location evidence="1 8">Cytoplasm</location>
    </subcellularLocation>
</comment>
<evidence type="ECO:0000313" key="15">
    <source>
        <dbReference type="Proteomes" id="UP000652720"/>
    </source>
</evidence>
<feature type="region of interest" description="Disordered" evidence="10">
    <location>
        <begin position="1"/>
        <end position="31"/>
    </location>
</feature>
<evidence type="ECO:0000256" key="6">
    <source>
        <dbReference type="ARBA" id="ARBA00022490"/>
    </source>
</evidence>
<evidence type="ECO:0000313" key="13">
    <source>
        <dbReference type="EMBL" id="GGP30039.1"/>
    </source>
</evidence>
<dbReference type="AlphaFoldDB" id="A0AAV4K4T4"/>
<reference evidence="12" key="4">
    <citation type="submission" date="2023-08" db="EMBL/GenBank/DDBJ databases">
        <authorList>
            <person name="Sun Q."/>
            <person name="Zhou Y."/>
        </authorList>
    </citation>
    <scope>NUCLEOTIDE SEQUENCE</scope>
    <source>
        <strain evidence="13">CGMCC 1.8884</strain>
        <strain evidence="12">CGMCC 1.8885</strain>
    </source>
</reference>
<reference evidence="13" key="1">
    <citation type="journal article" date="2014" name="Int. J. Syst. Evol. Microbiol.">
        <title>Complete genome of a new Firmicutes species belonging to the dominant human colonic microbiota ('Ruminococcus bicirculans') reveals two chromosomes and a selective capacity to utilize plant glucans.</title>
        <authorList>
            <consortium name="NISC Comparative Sequencing Program"/>
            <person name="Wegmann U."/>
            <person name="Louis P."/>
            <person name="Goesmann A."/>
            <person name="Henrissat B."/>
            <person name="Duncan S.H."/>
            <person name="Flint H.J."/>
        </authorList>
    </citation>
    <scope>NUCLEOTIDE SEQUENCE</scope>
    <source>
        <strain evidence="13">CGMCC 1.8884</strain>
    </source>
</reference>
<dbReference type="Gene3D" id="3.30.930.10">
    <property type="entry name" value="Bira Bifunctional Protein, Domain 2"/>
    <property type="match status" value="1"/>
</dbReference>
<comment type="subunit">
    <text evidence="4 8">Heteromultimer composed of HisG and HisZ subunits.</text>
</comment>
<dbReference type="GO" id="GO:0004821">
    <property type="term" value="F:histidine-tRNA ligase activity"/>
    <property type="evidence" value="ECO:0007669"/>
    <property type="project" value="TreeGrafter"/>
</dbReference>
<evidence type="ECO:0000256" key="4">
    <source>
        <dbReference type="ARBA" id="ARBA00011496"/>
    </source>
</evidence>
<dbReference type="PANTHER" id="PTHR43707:SF1">
    <property type="entry name" value="HISTIDINE--TRNA LIGASE, MITOCHONDRIAL-RELATED"/>
    <property type="match status" value="1"/>
</dbReference>
<evidence type="ECO:0000256" key="10">
    <source>
        <dbReference type="SAM" id="MobiDB-lite"/>
    </source>
</evidence>
<dbReference type="GO" id="GO:0006427">
    <property type="term" value="P:histidyl-tRNA aminoacylation"/>
    <property type="evidence" value="ECO:0007669"/>
    <property type="project" value="TreeGrafter"/>
</dbReference>
<evidence type="ECO:0000259" key="11">
    <source>
        <dbReference type="Pfam" id="PF13393"/>
    </source>
</evidence>
<dbReference type="NCBIfam" id="NF008943">
    <property type="entry name" value="PRK12292.3-1"/>
    <property type="match status" value="1"/>
</dbReference>
<comment type="caution">
    <text evidence="12">The sequence shown here is derived from an EMBL/GenBank/DDBJ whole genome shotgun (WGS) entry which is preliminary data.</text>
</comment>
<evidence type="ECO:0000256" key="2">
    <source>
        <dbReference type="ARBA" id="ARBA00004667"/>
    </source>
</evidence>
<dbReference type="CDD" id="cd00773">
    <property type="entry name" value="HisRS-like_core"/>
    <property type="match status" value="1"/>
</dbReference>
<evidence type="ECO:0000313" key="12">
    <source>
        <dbReference type="EMBL" id="GGI85221.1"/>
    </source>
</evidence>
<dbReference type="Proteomes" id="UP000630135">
    <property type="component" value="Unassembled WGS sequence"/>
</dbReference>
<dbReference type="GO" id="GO:0000105">
    <property type="term" value="P:L-histidine biosynthetic process"/>
    <property type="evidence" value="ECO:0007669"/>
    <property type="project" value="UniProtKB-UniRule"/>
</dbReference>
<organism evidence="12 15">
    <name type="scientific">Deinococcus wulumuqiensis</name>
    <dbReference type="NCBI Taxonomy" id="980427"/>
    <lineage>
        <taxon>Bacteria</taxon>
        <taxon>Thermotogati</taxon>
        <taxon>Deinococcota</taxon>
        <taxon>Deinococci</taxon>
        <taxon>Deinococcales</taxon>
        <taxon>Deinococcaceae</taxon>
        <taxon>Deinococcus</taxon>
    </lineage>
</organism>
<evidence type="ECO:0000256" key="5">
    <source>
        <dbReference type="ARBA" id="ARBA00020397"/>
    </source>
</evidence>
<dbReference type="Pfam" id="PF13393">
    <property type="entry name" value="tRNA-synt_His"/>
    <property type="match status" value="1"/>
</dbReference>
<dbReference type="SUPFAM" id="SSF55681">
    <property type="entry name" value="Class II aaRS and biotin synthetases"/>
    <property type="match status" value="1"/>
</dbReference>
<dbReference type="GO" id="GO:0005737">
    <property type="term" value="C:cytoplasm"/>
    <property type="evidence" value="ECO:0007669"/>
    <property type="project" value="UniProtKB-SubCell"/>
</dbReference>
<evidence type="ECO:0000256" key="7">
    <source>
        <dbReference type="ARBA" id="ARBA00025246"/>
    </source>
</evidence>
<comment type="pathway">
    <text evidence="2 8">Amino-acid biosynthesis; L-histidine biosynthesis; L-histidine from 5-phospho-alpha-D-ribose 1-diphosphate: step 1/9.</text>
</comment>